<sequence length="164" mass="17661">MNASKTFTDPKEAMTFGLKLRADGIEPQVRVNPATPAVTRQVPDSAAALAEITDFAAKGEQLGVKARAWAQASPWWEGCLVHAVACLELDLADGNDNRAASRAQAALFLKRLKAALSRAPLVEQVFTAAKPQTWELHWQQPEGPDTDDNDTFGASTGSNGWLCD</sequence>
<name>A0A6J5P5A4_9CAUD</name>
<protein>
    <submittedName>
        <fullName evidence="2">Uncharacterized protein</fullName>
    </submittedName>
</protein>
<reference evidence="2" key="1">
    <citation type="submission" date="2020-04" db="EMBL/GenBank/DDBJ databases">
        <authorList>
            <person name="Chiriac C."/>
            <person name="Salcher M."/>
            <person name="Ghai R."/>
            <person name="Kavagutti S V."/>
        </authorList>
    </citation>
    <scope>NUCLEOTIDE SEQUENCE</scope>
</reference>
<feature type="region of interest" description="Disordered" evidence="1">
    <location>
        <begin position="138"/>
        <end position="164"/>
    </location>
</feature>
<feature type="compositionally biased region" description="Polar residues" evidence="1">
    <location>
        <begin position="152"/>
        <end position="164"/>
    </location>
</feature>
<organism evidence="2">
    <name type="scientific">uncultured Caudovirales phage</name>
    <dbReference type="NCBI Taxonomy" id="2100421"/>
    <lineage>
        <taxon>Viruses</taxon>
        <taxon>Duplodnaviria</taxon>
        <taxon>Heunggongvirae</taxon>
        <taxon>Uroviricota</taxon>
        <taxon>Caudoviricetes</taxon>
        <taxon>Peduoviridae</taxon>
        <taxon>Maltschvirus</taxon>
        <taxon>Maltschvirus maltsch</taxon>
    </lineage>
</organism>
<dbReference type="EMBL" id="LR796738">
    <property type="protein sequence ID" value="CAB4162714.1"/>
    <property type="molecule type" value="Genomic_DNA"/>
</dbReference>
<evidence type="ECO:0000313" key="2">
    <source>
        <dbReference type="EMBL" id="CAB4162714.1"/>
    </source>
</evidence>
<accession>A0A6J5P5A4</accession>
<gene>
    <name evidence="2" type="ORF">UFOVP783_102</name>
</gene>
<proteinExistence type="predicted"/>
<evidence type="ECO:0000256" key="1">
    <source>
        <dbReference type="SAM" id="MobiDB-lite"/>
    </source>
</evidence>